<evidence type="ECO:0000259" key="4">
    <source>
        <dbReference type="PROSITE" id="PS50887"/>
    </source>
</evidence>
<dbReference type="RefSeq" id="WP_203877169.1">
    <property type="nucleotide sequence ID" value="NZ_BOOK01000035.1"/>
</dbReference>
<gene>
    <name evidence="5" type="ORF">Pta02_48590</name>
</gene>
<dbReference type="AlphaFoldDB" id="A0A8J3T1S4"/>
<dbReference type="PANTHER" id="PTHR45138:SF9">
    <property type="entry name" value="DIGUANYLATE CYCLASE DGCM-RELATED"/>
    <property type="match status" value="1"/>
</dbReference>
<dbReference type="InterPro" id="IPR035965">
    <property type="entry name" value="PAS-like_dom_sf"/>
</dbReference>
<dbReference type="Gene3D" id="3.30.450.20">
    <property type="entry name" value="PAS domain"/>
    <property type="match status" value="1"/>
</dbReference>
<evidence type="ECO:0000259" key="3">
    <source>
        <dbReference type="PROSITE" id="PS50113"/>
    </source>
</evidence>
<protein>
    <recommendedName>
        <fullName evidence="7">Diguanylate cyclase</fullName>
    </recommendedName>
</protein>
<accession>A0A8J3T1S4</accession>
<dbReference type="Proteomes" id="UP000634476">
    <property type="component" value="Unassembled WGS sequence"/>
</dbReference>
<dbReference type="InterPro" id="IPR000160">
    <property type="entry name" value="GGDEF_dom"/>
</dbReference>
<dbReference type="InterPro" id="IPR031621">
    <property type="entry name" value="HisKA_7TM"/>
</dbReference>
<dbReference type="Pfam" id="PF16927">
    <property type="entry name" value="HisKA_7TM"/>
    <property type="match status" value="1"/>
</dbReference>
<keyword evidence="2" id="KW-1133">Transmembrane helix</keyword>
<keyword evidence="6" id="KW-1185">Reference proteome</keyword>
<feature type="transmembrane region" description="Helical" evidence="2">
    <location>
        <begin position="6"/>
        <end position="24"/>
    </location>
</feature>
<name>A0A8J3T1S4_9ACTN</name>
<feature type="coiled-coil region" evidence="1">
    <location>
        <begin position="329"/>
        <end position="366"/>
    </location>
</feature>
<dbReference type="PANTHER" id="PTHR45138">
    <property type="entry name" value="REGULATORY COMPONENTS OF SENSORY TRANSDUCTION SYSTEM"/>
    <property type="match status" value="1"/>
</dbReference>
<dbReference type="CDD" id="cd00130">
    <property type="entry name" value="PAS"/>
    <property type="match status" value="1"/>
</dbReference>
<dbReference type="GO" id="GO:0005886">
    <property type="term" value="C:plasma membrane"/>
    <property type="evidence" value="ECO:0007669"/>
    <property type="project" value="TreeGrafter"/>
</dbReference>
<proteinExistence type="predicted"/>
<dbReference type="GO" id="GO:0043709">
    <property type="term" value="P:cell adhesion involved in single-species biofilm formation"/>
    <property type="evidence" value="ECO:0007669"/>
    <property type="project" value="TreeGrafter"/>
</dbReference>
<feature type="domain" description="GGDEF" evidence="4">
    <location>
        <begin position="394"/>
        <end position="526"/>
    </location>
</feature>
<dbReference type="InterPro" id="IPR000014">
    <property type="entry name" value="PAS"/>
</dbReference>
<feature type="transmembrane region" description="Helical" evidence="2">
    <location>
        <begin position="64"/>
        <end position="85"/>
    </location>
</feature>
<sequence length="540" mass="57681">MLPLALAFALSAVVAVAVTAVHLVRPERSPLTGVNALTGAMTAVLAVLNLVHTLTADPAVARPVAIASTLLASAVVAPVFCLSKIVADRSWRVHRRAVLLLATEPLLAAGLMLTDPWHGLFFAGFEPAGAAGTILPVTGPAYWAHMVYLYVLLSAGTVLVVRALWQAPRGQRELHGWTLTAFVPPIVANVVAMSLPVRIVDLTAIGLAGSLIIAYGAMLKSLPQQIPVAYRQVFDTISDVVAVIDRSGRILNINASARALLRRAGLPERPSGTPIAESLGLDFVLAENADTEQTLTDVLGRGVDLHLRISPLHDRRGHCIGWALVARDITEANRRRREAEESNARLREQLETIEALRADLAEQAVRDTLTGLYNRRHLMEVLAREIPRAAAEGTSLSLALVDVDHFKRINDTYGHDAGDVVLTHVAGLLAGEVRHGDVVVRYGGEEFVLLLPGAGAEDARARLDDLRRRTGRTPAEAEGHSLPVTFSAGVAALAPGQGPRDLLRAADRALYEAKRLGRDRVELAAAHPPRALEAGPGEAA</sequence>
<feature type="transmembrane region" description="Helical" evidence="2">
    <location>
        <begin position="177"/>
        <end position="196"/>
    </location>
</feature>
<dbReference type="InterPro" id="IPR013656">
    <property type="entry name" value="PAS_4"/>
</dbReference>
<dbReference type="PROSITE" id="PS50887">
    <property type="entry name" value="GGDEF"/>
    <property type="match status" value="1"/>
</dbReference>
<feature type="transmembrane region" description="Helical" evidence="2">
    <location>
        <begin position="142"/>
        <end position="165"/>
    </location>
</feature>
<evidence type="ECO:0000256" key="2">
    <source>
        <dbReference type="SAM" id="Phobius"/>
    </source>
</evidence>
<dbReference type="Pfam" id="PF08448">
    <property type="entry name" value="PAS_4"/>
    <property type="match status" value="1"/>
</dbReference>
<dbReference type="PROSITE" id="PS50113">
    <property type="entry name" value="PAC"/>
    <property type="match status" value="1"/>
</dbReference>
<reference evidence="5" key="1">
    <citation type="submission" date="2021-01" db="EMBL/GenBank/DDBJ databases">
        <title>Whole genome shotgun sequence of Planobispora takensis NBRC 109077.</title>
        <authorList>
            <person name="Komaki H."/>
            <person name="Tamura T."/>
        </authorList>
    </citation>
    <scope>NUCLEOTIDE SEQUENCE</scope>
    <source>
        <strain evidence="5">NBRC 109077</strain>
    </source>
</reference>
<evidence type="ECO:0000313" key="5">
    <source>
        <dbReference type="EMBL" id="GII02851.1"/>
    </source>
</evidence>
<dbReference type="EMBL" id="BOOK01000035">
    <property type="protein sequence ID" value="GII02851.1"/>
    <property type="molecule type" value="Genomic_DNA"/>
</dbReference>
<dbReference type="InterPro" id="IPR043128">
    <property type="entry name" value="Rev_trsase/Diguanyl_cyclase"/>
</dbReference>
<dbReference type="InterPro" id="IPR029787">
    <property type="entry name" value="Nucleotide_cyclase"/>
</dbReference>
<dbReference type="FunFam" id="3.30.70.270:FF:000001">
    <property type="entry name" value="Diguanylate cyclase domain protein"/>
    <property type="match status" value="1"/>
</dbReference>
<dbReference type="SUPFAM" id="SSF55785">
    <property type="entry name" value="PYP-like sensor domain (PAS domain)"/>
    <property type="match status" value="1"/>
</dbReference>
<feature type="domain" description="PAC" evidence="3">
    <location>
        <begin position="289"/>
        <end position="341"/>
    </location>
</feature>
<dbReference type="Gene3D" id="3.30.70.270">
    <property type="match status" value="1"/>
</dbReference>
<feature type="transmembrane region" description="Helical" evidence="2">
    <location>
        <begin position="31"/>
        <end position="52"/>
    </location>
</feature>
<dbReference type="CDD" id="cd01949">
    <property type="entry name" value="GGDEF"/>
    <property type="match status" value="1"/>
</dbReference>
<evidence type="ECO:0008006" key="7">
    <source>
        <dbReference type="Google" id="ProtNLM"/>
    </source>
</evidence>
<keyword evidence="2" id="KW-0812">Transmembrane</keyword>
<dbReference type="GO" id="GO:0052621">
    <property type="term" value="F:diguanylate cyclase activity"/>
    <property type="evidence" value="ECO:0007669"/>
    <property type="project" value="TreeGrafter"/>
</dbReference>
<dbReference type="InterPro" id="IPR000700">
    <property type="entry name" value="PAS-assoc_C"/>
</dbReference>
<dbReference type="InterPro" id="IPR050469">
    <property type="entry name" value="Diguanylate_Cyclase"/>
</dbReference>
<evidence type="ECO:0000313" key="6">
    <source>
        <dbReference type="Proteomes" id="UP000634476"/>
    </source>
</evidence>
<evidence type="ECO:0000256" key="1">
    <source>
        <dbReference type="SAM" id="Coils"/>
    </source>
</evidence>
<keyword evidence="1" id="KW-0175">Coiled coil</keyword>
<organism evidence="5 6">
    <name type="scientific">Planobispora takensis</name>
    <dbReference type="NCBI Taxonomy" id="1367882"/>
    <lineage>
        <taxon>Bacteria</taxon>
        <taxon>Bacillati</taxon>
        <taxon>Actinomycetota</taxon>
        <taxon>Actinomycetes</taxon>
        <taxon>Streptosporangiales</taxon>
        <taxon>Streptosporangiaceae</taxon>
        <taxon>Planobispora</taxon>
    </lineage>
</organism>
<comment type="caution">
    <text evidence="5">The sequence shown here is derived from an EMBL/GenBank/DDBJ whole genome shotgun (WGS) entry which is preliminary data.</text>
</comment>
<dbReference type="NCBIfam" id="TIGR00254">
    <property type="entry name" value="GGDEF"/>
    <property type="match status" value="1"/>
</dbReference>
<dbReference type="Pfam" id="PF00990">
    <property type="entry name" value="GGDEF"/>
    <property type="match status" value="1"/>
</dbReference>
<dbReference type="SMART" id="SM00267">
    <property type="entry name" value="GGDEF"/>
    <property type="match status" value="1"/>
</dbReference>
<dbReference type="SUPFAM" id="SSF55073">
    <property type="entry name" value="Nucleotide cyclase"/>
    <property type="match status" value="1"/>
</dbReference>
<keyword evidence="2" id="KW-0472">Membrane</keyword>
<feature type="transmembrane region" description="Helical" evidence="2">
    <location>
        <begin position="97"/>
        <end position="114"/>
    </location>
</feature>
<dbReference type="GO" id="GO:1902201">
    <property type="term" value="P:negative regulation of bacterial-type flagellum-dependent cell motility"/>
    <property type="evidence" value="ECO:0007669"/>
    <property type="project" value="TreeGrafter"/>
</dbReference>